<evidence type="ECO:0000313" key="1">
    <source>
        <dbReference type="EMBL" id="EOB01719.1"/>
    </source>
</evidence>
<keyword evidence="2" id="KW-1185">Reference proteome</keyword>
<dbReference type="Proteomes" id="UP000296049">
    <property type="component" value="Unassembled WGS sequence"/>
</dbReference>
<gene>
    <name evidence="1" type="ORF">Anapl_17567</name>
</gene>
<dbReference type="EMBL" id="KB743056">
    <property type="protein sequence ID" value="EOB01719.1"/>
    <property type="molecule type" value="Genomic_DNA"/>
</dbReference>
<name>R0L7X4_ANAPL</name>
<reference evidence="2" key="1">
    <citation type="journal article" date="2013" name="Nat. Genet.">
        <title>The duck genome and transcriptome provide insight into an avian influenza virus reservoir species.</title>
        <authorList>
            <person name="Huang Y."/>
            <person name="Li Y."/>
            <person name="Burt D.W."/>
            <person name="Chen H."/>
            <person name="Zhang Y."/>
            <person name="Qian W."/>
            <person name="Kim H."/>
            <person name="Gan S."/>
            <person name="Zhao Y."/>
            <person name="Li J."/>
            <person name="Yi K."/>
            <person name="Feng H."/>
            <person name="Zhu P."/>
            <person name="Li B."/>
            <person name="Liu Q."/>
            <person name="Fairley S."/>
            <person name="Magor K.E."/>
            <person name="Du Z."/>
            <person name="Hu X."/>
            <person name="Goodman L."/>
            <person name="Tafer H."/>
            <person name="Vignal A."/>
            <person name="Lee T."/>
            <person name="Kim K.W."/>
            <person name="Sheng Z."/>
            <person name="An Y."/>
            <person name="Searle S."/>
            <person name="Herrero J."/>
            <person name="Groenen M.A."/>
            <person name="Crooijmans R.P."/>
            <person name="Faraut T."/>
            <person name="Cai Q."/>
            <person name="Webster R.G."/>
            <person name="Aldridge J.R."/>
            <person name="Warren W.C."/>
            <person name="Bartschat S."/>
            <person name="Kehr S."/>
            <person name="Marz M."/>
            <person name="Stadler P.F."/>
            <person name="Smith J."/>
            <person name="Kraus R.H."/>
            <person name="Zhao Y."/>
            <person name="Ren L."/>
            <person name="Fei J."/>
            <person name="Morisson M."/>
            <person name="Kaiser P."/>
            <person name="Griffin D.K."/>
            <person name="Rao M."/>
            <person name="Pitel F."/>
            <person name="Wang J."/>
            <person name="Li N."/>
        </authorList>
    </citation>
    <scope>NUCLEOTIDE SEQUENCE [LARGE SCALE GENOMIC DNA]</scope>
</reference>
<dbReference type="AlphaFoldDB" id="R0L7X4"/>
<proteinExistence type="predicted"/>
<organism evidence="1 2">
    <name type="scientific">Anas platyrhynchos</name>
    <name type="common">Mallard</name>
    <name type="synonym">Anas boschas</name>
    <dbReference type="NCBI Taxonomy" id="8839"/>
    <lineage>
        <taxon>Eukaryota</taxon>
        <taxon>Metazoa</taxon>
        <taxon>Chordata</taxon>
        <taxon>Craniata</taxon>
        <taxon>Vertebrata</taxon>
        <taxon>Euteleostomi</taxon>
        <taxon>Archelosauria</taxon>
        <taxon>Archosauria</taxon>
        <taxon>Dinosauria</taxon>
        <taxon>Saurischia</taxon>
        <taxon>Theropoda</taxon>
        <taxon>Coelurosauria</taxon>
        <taxon>Aves</taxon>
        <taxon>Neognathae</taxon>
        <taxon>Galloanserae</taxon>
        <taxon>Anseriformes</taxon>
        <taxon>Anatidae</taxon>
        <taxon>Anatinae</taxon>
        <taxon>Anas</taxon>
    </lineage>
</organism>
<accession>R0L7X4</accession>
<evidence type="ECO:0000313" key="2">
    <source>
        <dbReference type="Proteomes" id="UP000296049"/>
    </source>
</evidence>
<sequence length="170" mass="19320">MTPEEQKLMEQGHRTKCASGHVHLADGTVKRTYVCASAQVGKCLKASIVFQMHRGVAEMKLLKMHKCKEKTNVFIGVASEKQRRLLYNLEMEQMAKTAKALMEAVSHVQAPFTSATHLEHVRPMFKSRMQVSVELQYKKFGMHFGRKKRIITSSVNRHRSNGDNGTADLY</sequence>
<protein>
    <submittedName>
        <fullName evidence="1">Brefeldin A-inhibited guanine nucleotide-exchange protein 1</fullName>
    </submittedName>
</protein>